<dbReference type="Proteomes" id="UP001209229">
    <property type="component" value="Unassembled WGS sequence"/>
</dbReference>
<evidence type="ECO:0000313" key="2">
    <source>
        <dbReference type="EMBL" id="MCW3786815.1"/>
    </source>
</evidence>
<dbReference type="Pfam" id="PF16323">
    <property type="entry name" value="DUF4959"/>
    <property type="match status" value="1"/>
</dbReference>
<keyword evidence="3" id="KW-1185">Reference proteome</keyword>
<dbReference type="AlphaFoldDB" id="A0AAE3M4S6"/>
<dbReference type="RefSeq" id="WP_301190380.1">
    <property type="nucleotide sequence ID" value="NZ_JAPDPJ010000019.1"/>
</dbReference>
<feature type="domain" description="DUF4959" evidence="1">
    <location>
        <begin position="22"/>
        <end position="114"/>
    </location>
</feature>
<comment type="caution">
    <text evidence="2">The sequence shown here is derived from an EMBL/GenBank/DDBJ whole genome shotgun (WGS) entry which is preliminary data.</text>
</comment>
<dbReference type="PROSITE" id="PS51257">
    <property type="entry name" value="PROKAR_LIPOPROTEIN"/>
    <property type="match status" value="1"/>
</dbReference>
<evidence type="ECO:0000259" key="1">
    <source>
        <dbReference type="Pfam" id="PF16323"/>
    </source>
</evidence>
<evidence type="ECO:0000313" key="3">
    <source>
        <dbReference type="Proteomes" id="UP001209229"/>
    </source>
</evidence>
<name>A0AAE3M4S6_9BACT</name>
<gene>
    <name evidence="2" type="ORF">OM075_10070</name>
</gene>
<dbReference type="EMBL" id="JAPDPJ010000019">
    <property type="protein sequence ID" value="MCW3786815.1"/>
    <property type="molecule type" value="Genomic_DNA"/>
</dbReference>
<accession>A0AAE3M4S6</accession>
<proteinExistence type="predicted"/>
<reference evidence="2" key="1">
    <citation type="submission" date="2022-10" db="EMBL/GenBank/DDBJ databases">
        <authorList>
            <person name="Yu W.X."/>
        </authorList>
    </citation>
    <scope>NUCLEOTIDE SEQUENCE</scope>
    <source>
        <strain evidence="2">AAT</strain>
    </source>
</reference>
<organism evidence="2 3">
    <name type="scientific">Plebeiibacterium sediminum</name>
    <dbReference type="NCBI Taxonomy" id="2992112"/>
    <lineage>
        <taxon>Bacteria</taxon>
        <taxon>Pseudomonadati</taxon>
        <taxon>Bacteroidota</taxon>
        <taxon>Bacteroidia</taxon>
        <taxon>Marinilabiliales</taxon>
        <taxon>Marinilabiliaceae</taxon>
        <taxon>Plebeiibacterium</taxon>
    </lineage>
</organism>
<protein>
    <submittedName>
        <fullName evidence="2">DUF4959 domain-containing protein</fullName>
    </submittedName>
</protein>
<dbReference type="InterPro" id="IPR032527">
    <property type="entry name" value="DUF4959"/>
</dbReference>
<sequence>MKKLIILLLVIAGFYACDKDDAGGLNVPTNPDSISFEPIEGGAIMRYSISDNRVYRIKAQYSDQYGNSVVKLASFANDSLLLTGFNAPQENVGVEVSYLDENDNESDAMSLTFNTKASAVYSFFDGVEVDSFWDGFVVRYTAPEYVSGFANVYFLGTNPLTNEEDSILLETFPIKAGGETRFYSLDESQKSDYNTVFITTEDYKQEVARTQSWESVEAYSRILVDNSEFSLIDPFNLSIEEKTDNNPAVRWGKEYLFDGDIKGNQRLQNFVLGNVPPQYTFIAGPRAMQNLDDDQMYFVLDINEANVVGEIRLYSMLDHSRMASPSLYNYKYHTRTPCKVTIYACNDYIETNDPKVESGSWKEVGSFDRDPNEAQADRWYIVQETGYYYDIQSIADMNAADPAYMSIPIEFDGNTYRYFKIAVEDTYNDEWSPDYYNNNDGYVSFHEIEVYAKKN</sequence>